<organism evidence="1 2">
    <name type="scientific">Ixodes persulcatus</name>
    <name type="common">Taiga tick</name>
    <dbReference type="NCBI Taxonomy" id="34615"/>
    <lineage>
        <taxon>Eukaryota</taxon>
        <taxon>Metazoa</taxon>
        <taxon>Ecdysozoa</taxon>
        <taxon>Arthropoda</taxon>
        <taxon>Chelicerata</taxon>
        <taxon>Arachnida</taxon>
        <taxon>Acari</taxon>
        <taxon>Parasitiformes</taxon>
        <taxon>Ixodida</taxon>
        <taxon>Ixodoidea</taxon>
        <taxon>Ixodidae</taxon>
        <taxon>Ixodinae</taxon>
        <taxon>Ixodes</taxon>
    </lineage>
</organism>
<evidence type="ECO:0000313" key="2">
    <source>
        <dbReference type="Proteomes" id="UP000805193"/>
    </source>
</evidence>
<dbReference type="Proteomes" id="UP000805193">
    <property type="component" value="Unassembled WGS sequence"/>
</dbReference>
<dbReference type="EMBL" id="JABSTQ010011345">
    <property type="protein sequence ID" value="KAG0412464.1"/>
    <property type="molecule type" value="Genomic_DNA"/>
</dbReference>
<name>A0AC60NZ89_IXOPE</name>
<protein>
    <submittedName>
        <fullName evidence="1">Uncharacterized protein</fullName>
    </submittedName>
</protein>
<accession>A0AC60NZ89</accession>
<keyword evidence="2" id="KW-1185">Reference proteome</keyword>
<comment type="caution">
    <text evidence="1">The sequence shown here is derived from an EMBL/GenBank/DDBJ whole genome shotgun (WGS) entry which is preliminary data.</text>
</comment>
<sequence length="199" mass="22365">MKKLKKKQGVVLSAITRLINEMTTAVNQLPRQQGELEYKITLLTLNKKSHPELDTFIADLVDESNIEEEMEASLAYEDSISIPRSRALRELQQPQPKNNETISLASNNASRSEGQGMNGATVSNVKLPKFELPKFNGDLAEWQTFWDQFQLSIDQNPVLSPVDKLTYLKVHVVGRAEAVIKEIPVTGDNYDTAVELLKK</sequence>
<proteinExistence type="predicted"/>
<gene>
    <name evidence="1" type="ORF">HPB47_010402</name>
</gene>
<reference evidence="1 2" key="1">
    <citation type="journal article" date="2020" name="Cell">
        <title>Large-Scale Comparative Analyses of Tick Genomes Elucidate Their Genetic Diversity and Vector Capacities.</title>
        <authorList>
            <consortium name="Tick Genome and Microbiome Consortium (TIGMIC)"/>
            <person name="Jia N."/>
            <person name="Wang J."/>
            <person name="Shi W."/>
            <person name="Du L."/>
            <person name="Sun Y."/>
            <person name="Zhan W."/>
            <person name="Jiang J.F."/>
            <person name="Wang Q."/>
            <person name="Zhang B."/>
            <person name="Ji P."/>
            <person name="Bell-Sakyi L."/>
            <person name="Cui X.M."/>
            <person name="Yuan T.T."/>
            <person name="Jiang B.G."/>
            <person name="Yang W.F."/>
            <person name="Lam T.T."/>
            <person name="Chang Q.C."/>
            <person name="Ding S.J."/>
            <person name="Wang X.J."/>
            <person name="Zhu J.G."/>
            <person name="Ruan X.D."/>
            <person name="Zhao L."/>
            <person name="Wei J.T."/>
            <person name="Ye R.Z."/>
            <person name="Que T.C."/>
            <person name="Du C.H."/>
            <person name="Zhou Y.H."/>
            <person name="Cheng J.X."/>
            <person name="Dai P.F."/>
            <person name="Guo W.B."/>
            <person name="Han X.H."/>
            <person name="Huang E.J."/>
            <person name="Li L.F."/>
            <person name="Wei W."/>
            <person name="Gao Y.C."/>
            <person name="Liu J.Z."/>
            <person name="Shao H.Z."/>
            <person name="Wang X."/>
            <person name="Wang C.C."/>
            <person name="Yang T.C."/>
            <person name="Huo Q.B."/>
            <person name="Li W."/>
            <person name="Chen H.Y."/>
            <person name="Chen S.E."/>
            <person name="Zhou L.G."/>
            <person name="Ni X.B."/>
            <person name="Tian J.H."/>
            <person name="Sheng Y."/>
            <person name="Liu T."/>
            <person name="Pan Y.S."/>
            <person name="Xia L.Y."/>
            <person name="Li J."/>
            <person name="Zhao F."/>
            <person name="Cao W.C."/>
        </authorList>
    </citation>
    <scope>NUCLEOTIDE SEQUENCE [LARGE SCALE GENOMIC DNA]</scope>
    <source>
        <strain evidence="1">Iper-2018</strain>
    </source>
</reference>
<evidence type="ECO:0000313" key="1">
    <source>
        <dbReference type="EMBL" id="KAG0412464.1"/>
    </source>
</evidence>